<evidence type="ECO:0000313" key="1">
    <source>
        <dbReference type="EMBL" id="CAI06511.1"/>
    </source>
</evidence>
<reference evidence="1 2" key="1">
    <citation type="journal article" date="2005" name="Arch. Microbiol.">
        <title>The genome sequence of an anaerobic aromatic-degrading denitrifying bacterium, strain EbN1.</title>
        <authorList>
            <person name="Rabus R."/>
            <person name="Kube M."/>
            <person name="Heider J."/>
            <person name="Beck A."/>
            <person name="Heitmann K."/>
            <person name="Widdel F."/>
            <person name="Reinhardt R."/>
        </authorList>
    </citation>
    <scope>NUCLEOTIDE SEQUENCE [LARGE SCALE GENOMIC DNA]</scope>
    <source>
        <strain evidence="1 2">EbN1</strain>
    </source>
</reference>
<dbReference type="OrthoDB" id="9152855at2"/>
<accession>Q5P850</accession>
<sequence>MSVYADVTPALHPAVIEELPGYEDHKGYVQEITEAFSVAYEGIADLHKARAAVARNPTMNEAAQLLMVAKEATKRMDAMTRKFDSATANLSKAIDAIEGDLTRPLATSAAAGPIPTEIRAYVHSLDNDKRSAFLNEAMANKDEQTLAAVLGAPSYLSGITEADKAYRVRRYHEQTKPELAQRLDLMKRAREMAHNRAGLIYMQIEKAMGAPWSRVQELREQTGAAESAFKRFAS</sequence>
<dbReference type="HOGENOM" id="CLU_1174603_0_0_4"/>
<dbReference type="eggNOG" id="ENOG503087P">
    <property type="taxonomic scope" value="Bacteria"/>
</dbReference>
<gene>
    <name evidence="1" type="ORF">ebA759</name>
</gene>
<name>Q5P850_AROAE</name>
<organism evidence="1 2">
    <name type="scientific">Aromatoleum aromaticum (strain DSM 19018 / LMG 30748 / EbN1)</name>
    <name type="common">Azoarcus sp. (strain EbN1)</name>
    <dbReference type="NCBI Taxonomy" id="76114"/>
    <lineage>
        <taxon>Bacteria</taxon>
        <taxon>Pseudomonadati</taxon>
        <taxon>Pseudomonadota</taxon>
        <taxon>Betaproteobacteria</taxon>
        <taxon>Rhodocyclales</taxon>
        <taxon>Rhodocyclaceae</taxon>
        <taxon>Aromatoleum</taxon>
    </lineage>
</organism>
<dbReference type="STRING" id="76114.ebA759"/>
<dbReference type="EMBL" id="CR555306">
    <property type="protein sequence ID" value="CAI06511.1"/>
    <property type="molecule type" value="Genomic_DNA"/>
</dbReference>
<keyword evidence="2" id="KW-1185">Reference proteome</keyword>
<dbReference type="KEGG" id="eba:ebA759"/>
<dbReference type="AlphaFoldDB" id="Q5P850"/>
<evidence type="ECO:0000313" key="2">
    <source>
        <dbReference type="Proteomes" id="UP000006552"/>
    </source>
</evidence>
<dbReference type="RefSeq" id="WP_011236246.1">
    <property type="nucleotide sequence ID" value="NC_006513.1"/>
</dbReference>
<dbReference type="Proteomes" id="UP000006552">
    <property type="component" value="Chromosome"/>
</dbReference>
<protein>
    <submittedName>
        <fullName evidence="1">Uncharacterized protein</fullName>
    </submittedName>
</protein>
<proteinExistence type="predicted"/>